<feature type="compositionally biased region" description="Polar residues" evidence="1">
    <location>
        <begin position="244"/>
        <end position="254"/>
    </location>
</feature>
<evidence type="ECO:0000313" key="4">
    <source>
        <dbReference type="Proteomes" id="UP000749559"/>
    </source>
</evidence>
<evidence type="ECO:0000313" key="3">
    <source>
        <dbReference type="EMBL" id="CAH1799513.1"/>
    </source>
</evidence>
<feature type="transmembrane region" description="Helical" evidence="2">
    <location>
        <begin position="7"/>
        <end position="30"/>
    </location>
</feature>
<keyword evidence="2" id="KW-0472">Membrane</keyword>
<evidence type="ECO:0000256" key="2">
    <source>
        <dbReference type="SAM" id="Phobius"/>
    </source>
</evidence>
<dbReference type="PANTHER" id="PTHR21284">
    <property type="entry name" value="EG:80H7.2 PROTEIN"/>
    <property type="match status" value="1"/>
</dbReference>
<reference evidence="3" key="1">
    <citation type="submission" date="2022-03" db="EMBL/GenBank/DDBJ databases">
        <authorList>
            <person name="Martin C."/>
        </authorList>
    </citation>
    <scope>NUCLEOTIDE SEQUENCE</scope>
</reference>
<evidence type="ECO:0000256" key="1">
    <source>
        <dbReference type="SAM" id="MobiDB-lite"/>
    </source>
</evidence>
<comment type="caution">
    <text evidence="3">The sequence shown here is derived from an EMBL/GenBank/DDBJ whole genome shotgun (WGS) entry which is preliminary data.</text>
</comment>
<feature type="transmembrane region" description="Helical" evidence="2">
    <location>
        <begin position="90"/>
        <end position="108"/>
    </location>
</feature>
<dbReference type="Gene3D" id="1.20.140.150">
    <property type="match status" value="1"/>
</dbReference>
<sequence length="273" mass="30484">MSMVYRLVLLPMFMSTWASILSFASPYWLYISSDAPDGSDGMPEKSIGLWQECSSLGKDQYNITQWNCTGISVTWNGQAWFGLVQGLECIALPLYVIGTLISTVLVFARRFFPHKKLAVGLTSKILCGVLYFSSFLLLLTTVIFPIYALKMQDQIQPVNEDETLDQTLKSKIHVTMNWCYWIHLLAFLLNIIGAVFANILALPSMQSKLMTSHEDGHNHMNNISGVEKDDREYGVTMTPAVSTTTMGSGVTNRTDSTHLEWGGSTDRTSETLV</sequence>
<keyword evidence="2" id="KW-0812">Transmembrane</keyword>
<dbReference type="EMBL" id="CAIIXF020000011">
    <property type="protein sequence ID" value="CAH1799513.1"/>
    <property type="molecule type" value="Genomic_DNA"/>
</dbReference>
<feature type="transmembrane region" description="Helical" evidence="2">
    <location>
        <begin position="180"/>
        <end position="202"/>
    </location>
</feature>
<feature type="region of interest" description="Disordered" evidence="1">
    <location>
        <begin position="244"/>
        <end position="273"/>
    </location>
</feature>
<organism evidence="3 4">
    <name type="scientific">Owenia fusiformis</name>
    <name type="common">Polychaete worm</name>
    <dbReference type="NCBI Taxonomy" id="6347"/>
    <lineage>
        <taxon>Eukaryota</taxon>
        <taxon>Metazoa</taxon>
        <taxon>Spiralia</taxon>
        <taxon>Lophotrochozoa</taxon>
        <taxon>Annelida</taxon>
        <taxon>Polychaeta</taxon>
        <taxon>Sedentaria</taxon>
        <taxon>Canalipalpata</taxon>
        <taxon>Sabellida</taxon>
        <taxon>Oweniida</taxon>
        <taxon>Oweniidae</taxon>
        <taxon>Owenia</taxon>
    </lineage>
</organism>
<dbReference type="Proteomes" id="UP000749559">
    <property type="component" value="Unassembled WGS sequence"/>
</dbReference>
<feature type="transmembrane region" description="Helical" evidence="2">
    <location>
        <begin position="129"/>
        <end position="149"/>
    </location>
</feature>
<accession>A0A8J1TBX0</accession>
<protein>
    <submittedName>
        <fullName evidence="3">Uncharacterized protein</fullName>
    </submittedName>
</protein>
<name>A0A8J1TBX0_OWEFU</name>
<dbReference type="PANTHER" id="PTHR21284:SF12">
    <property type="entry name" value="EG:80H7.2 PROTEIN"/>
    <property type="match status" value="1"/>
</dbReference>
<proteinExistence type="predicted"/>
<keyword evidence="2" id="KW-1133">Transmembrane helix</keyword>
<dbReference type="AlphaFoldDB" id="A0A8J1TBX0"/>
<keyword evidence="4" id="KW-1185">Reference proteome</keyword>
<gene>
    <name evidence="3" type="ORF">OFUS_LOCUS23521</name>
</gene>